<evidence type="ECO:0000313" key="3">
    <source>
        <dbReference type="Proteomes" id="UP001279734"/>
    </source>
</evidence>
<organism evidence="2 3">
    <name type="scientific">Nepenthes gracilis</name>
    <name type="common">Slender pitcher plant</name>
    <dbReference type="NCBI Taxonomy" id="150966"/>
    <lineage>
        <taxon>Eukaryota</taxon>
        <taxon>Viridiplantae</taxon>
        <taxon>Streptophyta</taxon>
        <taxon>Embryophyta</taxon>
        <taxon>Tracheophyta</taxon>
        <taxon>Spermatophyta</taxon>
        <taxon>Magnoliopsida</taxon>
        <taxon>eudicotyledons</taxon>
        <taxon>Gunneridae</taxon>
        <taxon>Pentapetalae</taxon>
        <taxon>Caryophyllales</taxon>
        <taxon>Nepenthaceae</taxon>
        <taxon>Nepenthes</taxon>
    </lineage>
</organism>
<comment type="caution">
    <text evidence="2">The sequence shown here is derived from an EMBL/GenBank/DDBJ whole genome shotgun (WGS) entry which is preliminary data.</text>
</comment>
<evidence type="ECO:0000313" key="2">
    <source>
        <dbReference type="EMBL" id="GMH24192.1"/>
    </source>
</evidence>
<dbReference type="Proteomes" id="UP001279734">
    <property type="component" value="Unassembled WGS sequence"/>
</dbReference>
<dbReference type="AlphaFoldDB" id="A0AAD3Y014"/>
<dbReference type="EMBL" id="BSYO01000027">
    <property type="protein sequence ID" value="GMH24192.1"/>
    <property type="molecule type" value="Genomic_DNA"/>
</dbReference>
<protein>
    <submittedName>
        <fullName evidence="2">Uncharacterized protein</fullName>
    </submittedName>
</protein>
<sequence length="174" mass="19047">MLYQLSSQAALQQNSPFAISSIGTFTSHSSFSKAASSSLHHSFAEDHAVSSNQPTSSTEDCIILATAGTKTASKAFRIWNSRTSREYTSEHHKHNSTSPKPPQHQPNEATFRTQHQTKFSIEKTREPGTCCGTEQKQQQQTTKPKVPWAAPSSTSKGQKVKGGNQAQHPLPGWI</sequence>
<reference evidence="2" key="1">
    <citation type="submission" date="2023-05" db="EMBL/GenBank/DDBJ databases">
        <title>Nepenthes gracilis genome sequencing.</title>
        <authorList>
            <person name="Fukushima K."/>
        </authorList>
    </citation>
    <scope>NUCLEOTIDE SEQUENCE</scope>
    <source>
        <strain evidence="2">SING2019-196</strain>
    </source>
</reference>
<keyword evidence="3" id="KW-1185">Reference proteome</keyword>
<feature type="region of interest" description="Disordered" evidence="1">
    <location>
        <begin position="83"/>
        <end position="109"/>
    </location>
</feature>
<proteinExistence type="predicted"/>
<accession>A0AAD3Y014</accession>
<name>A0AAD3Y014_NEPGR</name>
<feature type="region of interest" description="Disordered" evidence="1">
    <location>
        <begin position="123"/>
        <end position="174"/>
    </location>
</feature>
<evidence type="ECO:0000256" key="1">
    <source>
        <dbReference type="SAM" id="MobiDB-lite"/>
    </source>
</evidence>
<gene>
    <name evidence="2" type="ORF">Nepgr_026035</name>
</gene>